<dbReference type="InterPro" id="IPR009011">
    <property type="entry name" value="Man6P_isomerase_rcpt-bd_dom_sf"/>
</dbReference>
<keyword evidence="3" id="KW-0732">Signal</keyword>
<keyword evidence="2" id="KW-0812">Transmembrane</keyword>
<gene>
    <name evidence="4" type="ORF">RRG08_024368</name>
</gene>
<dbReference type="AlphaFoldDB" id="A0AAE0ZKS2"/>
<evidence type="ECO:0000256" key="3">
    <source>
        <dbReference type="SAM" id="SignalP"/>
    </source>
</evidence>
<feature type="chain" id="PRO_5042214706" description="Cation-dependent mannose-6-phosphate receptor" evidence="3">
    <location>
        <begin position="24"/>
        <end position="245"/>
    </location>
</feature>
<dbReference type="GO" id="GO:0000139">
    <property type="term" value="C:Golgi membrane"/>
    <property type="evidence" value="ECO:0007669"/>
    <property type="project" value="UniProtKB-SubCell"/>
</dbReference>
<dbReference type="Pfam" id="PF02157">
    <property type="entry name" value="Man-6-P_recep"/>
    <property type="match status" value="1"/>
</dbReference>
<name>A0AAE0ZKS2_9GAST</name>
<dbReference type="GO" id="GO:0005802">
    <property type="term" value="C:trans-Golgi network"/>
    <property type="evidence" value="ECO:0007669"/>
    <property type="project" value="TreeGrafter"/>
</dbReference>
<proteinExistence type="predicted"/>
<accession>A0AAE0ZKS2</accession>
<protein>
    <recommendedName>
        <fullName evidence="6">Cation-dependent mannose-6-phosphate receptor</fullName>
    </recommendedName>
</protein>
<evidence type="ECO:0000256" key="1">
    <source>
        <dbReference type="ARBA" id="ARBA00023180"/>
    </source>
</evidence>
<keyword evidence="5" id="KW-1185">Reference proteome</keyword>
<dbReference type="PANTHER" id="PTHR15071">
    <property type="entry name" value="MANNOSE-6-PHOSPHATE RECEPTOR FAMILY MEMBER"/>
    <property type="match status" value="1"/>
</dbReference>
<evidence type="ECO:0000256" key="2">
    <source>
        <dbReference type="SAM" id="Phobius"/>
    </source>
</evidence>
<dbReference type="Proteomes" id="UP001283361">
    <property type="component" value="Unassembled WGS sequence"/>
</dbReference>
<keyword evidence="1" id="KW-0325">Glycoprotein</keyword>
<evidence type="ECO:0000313" key="4">
    <source>
        <dbReference type="EMBL" id="KAK3771289.1"/>
    </source>
</evidence>
<keyword evidence="2" id="KW-1133">Transmembrane helix</keyword>
<comment type="caution">
    <text evidence="4">The sequence shown here is derived from an EMBL/GenBank/DDBJ whole genome shotgun (WGS) entry which is preliminary data.</text>
</comment>
<dbReference type="PANTHER" id="PTHR15071:SF0">
    <property type="entry name" value="MANNOSE 6-PHOSPHATE RECEPTOR-LIKE PROTEIN 1"/>
    <property type="match status" value="1"/>
</dbReference>
<evidence type="ECO:0008006" key="6">
    <source>
        <dbReference type="Google" id="ProtNLM"/>
    </source>
</evidence>
<dbReference type="SUPFAM" id="SSF50911">
    <property type="entry name" value="Mannose 6-phosphate receptor domain"/>
    <property type="match status" value="1"/>
</dbReference>
<reference evidence="4" key="1">
    <citation type="journal article" date="2023" name="G3 (Bethesda)">
        <title>A reference genome for the long-term kleptoplast-retaining sea slug Elysia crispata morphotype clarki.</title>
        <authorList>
            <person name="Eastman K.E."/>
            <person name="Pendleton A.L."/>
            <person name="Shaikh M.A."/>
            <person name="Suttiyut T."/>
            <person name="Ogas R."/>
            <person name="Tomko P."/>
            <person name="Gavelis G."/>
            <person name="Widhalm J.R."/>
            <person name="Wisecaver J.H."/>
        </authorList>
    </citation>
    <scope>NUCLEOTIDE SEQUENCE</scope>
    <source>
        <strain evidence="4">ECLA1</strain>
    </source>
</reference>
<feature type="transmembrane region" description="Helical" evidence="2">
    <location>
        <begin position="180"/>
        <end position="200"/>
    </location>
</feature>
<dbReference type="InterPro" id="IPR028927">
    <property type="entry name" value="Man-6-P_rcpt"/>
</dbReference>
<dbReference type="EMBL" id="JAWDGP010003760">
    <property type="protein sequence ID" value="KAK3771289.1"/>
    <property type="molecule type" value="Genomic_DNA"/>
</dbReference>
<keyword evidence="2" id="KW-0472">Membrane</keyword>
<evidence type="ECO:0000313" key="5">
    <source>
        <dbReference type="Proteomes" id="UP001283361"/>
    </source>
</evidence>
<dbReference type="Gene3D" id="2.70.130.10">
    <property type="entry name" value="Mannose-6-phosphate receptor binding domain"/>
    <property type="match status" value="1"/>
</dbReference>
<sequence length="245" mass="27039">MVQLLIISYVILSGIVNHQLVSASPCRNPDKKPCFCSTNEGDVSLQALMNSRQNHKPFEVGHDLYTFYIAPCDNPITAPACKNLDTSLVGCQVDKQNNAFGLGAKNNYAVTGDPQEGTVTFINQYKGIMRLQLNCSPENGKLNFINQTASALPVITYSFRLDTHYACLNPHSGGLSTGSVLVIIFFVAIIVYLVGGTLFLKYVRKAEGRESIPNYEFWSDFPSLVKDGVLFTFRGCKAESTYEKI</sequence>
<organism evidence="4 5">
    <name type="scientific">Elysia crispata</name>
    <name type="common">lettuce slug</name>
    <dbReference type="NCBI Taxonomy" id="231223"/>
    <lineage>
        <taxon>Eukaryota</taxon>
        <taxon>Metazoa</taxon>
        <taxon>Spiralia</taxon>
        <taxon>Lophotrochozoa</taxon>
        <taxon>Mollusca</taxon>
        <taxon>Gastropoda</taxon>
        <taxon>Heterobranchia</taxon>
        <taxon>Euthyneura</taxon>
        <taxon>Panpulmonata</taxon>
        <taxon>Sacoglossa</taxon>
        <taxon>Placobranchoidea</taxon>
        <taxon>Plakobranchidae</taxon>
        <taxon>Elysia</taxon>
    </lineage>
</organism>
<feature type="signal peptide" evidence="3">
    <location>
        <begin position="1"/>
        <end position="23"/>
    </location>
</feature>